<evidence type="ECO:0000256" key="1">
    <source>
        <dbReference type="SAM" id="MobiDB-lite"/>
    </source>
</evidence>
<dbReference type="PANTHER" id="PTHR33428:SF14">
    <property type="entry name" value="CARBOXYLESTERASE TYPE B DOMAIN-CONTAINING PROTEIN"/>
    <property type="match status" value="1"/>
</dbReference>
<feature type="signal peptide" evidence="2">
    <location>
        <begin position="1"/>
        <end position="29"/>
    </location>
</feature>
<dbReference type="PANTHER" id="PTHR33428">
    <property type="entry name" value="CHLOROPHYLLASE-2, CHLOROPLASTIC"/>
    <property type="match status" value="1"/>
</dbReference>
<feature type="chain" id="PRO_5017084405" description="Alpha/beta hydrolase fold-3 domain-containing protein" evidence="2">
    <location>
        <begin position="30"/>
        <end position="390"/>
    </location>
</feature>
<dbReference type="Pfam" id="PF07859">
    <property type="entry name" value="Abhydrolase_3"/>
    <property type="match status" value="1"/>
</dbReference>
<evidence type="ECO:0000313" key="5">
    <source>
        <dbReference type="Proteomes" id="UP000253782"/>
    </source>
</evidence>
<keyword evidence="5" id="KW-1185">Reference proteome</keyword>
<feature type="region of interest" description="Disordered" evidence="1">
    <location>
        <begin position="303"/>
        <end position="325"/>
    </location>
</feature>
<dbReference type="Proteomes" id="UP000253782">
    <property type="component" value="Unassembled WGS sequence"/>
</dbReference>
<feature type="domain" description="Alpha/beta hydrolase fold-3" evidence="3">
    <location>
        <begin position="107"/>
        <end position="211"/>
    </location>
</feature>
<gene>
    <name evidence="4" type="ORF">DVJ77_08500</name>
</gene>
<comment type="caution">
    <text evidence="4">The sequence shown here is derived from an EMBL/GenBank/DDBJ whole genome shotgun (WGS) entry which is preliminary data.</text>
</comment>
<reference evidence="4 5" key="1">
    <citation type="submission" date="2018-07" db="EMBL/GenBank/DDBJ databases">
        <title>Dyella tabacisoli L4-6T, whole genome shotgun sequence.</title>
        <authorList>
            <person name="Zhou X.-K."/>
            <person name="Li W.-J."/>
            <person name="Duan Y.-Q."/>
        </authorList>
    </citation>
    <scope>NUCLEOTIDE SEQUENCE [LARGE SCALE GENOMIC DNA]</scope>
    <source>
        <strain evidence="4 5">L4-6</strain>
    </source>
</reference>
<proteinExistence type="predicted"/>
<dbReference type="InterPro" id="IPR029058">
    <property type="entry name" value="AB_hydrolase_fold"/>
</dbReference>
<dbReference type="Gene3D" id="3.40.50.1820">
    <property type="entry name" value="alpha/beta hydrolase"/>
    <property type="match status" value="1"/>
</dbReference>
<dbReference type="EMBL" id="QQAH01000007">
    <property type="protein sequence ID" value="RDD82091.1"/>
    <property type="molecule type" value="Genomic_DNA"/>
</dbReference>
<sequence>MKPRLSLLRRALSCQLALMLLQAGIPAHAQPRDEQTACHPLAACEQAQDELDAKLEARFGPQALQQRHAHAAVDVLTLGDGAQRVYVFIPTQPALHGNVPMVFLHHGWQGMNPKNFGGLIDHLARSGQVVIYPVYQESAQTSPQIVTLAAAQADRRALTALAEQRELTPDPTRVLYYGYSMGAAISLNLALDYQRYQLPAPRALVLAAPGDAYHVVHGDEGRSIIGAVEKLPAELPVAILTGAADTSIGLPTARTLAARLCGIRADRRVLMVLPSDENNGKKVLAGHGSPGAPDSRYDFPLTKRTPAGANEPNRAIPTHIPGRSDFEPSASLNQLDFYGYWKVIDAMTDSLRDGKLPDAVFGNGTPEQLYLGRWPDGSEYTPIKLEQPCS</sequence>
<keyword evidence="2" id="KW-0732">Signal</keyword>
<dbReference type="InterPro" id="IPR013094">
    <property type="entry name" value="AB_hydrolase_3"/>
</dbReference>
<organism evidence="4 5">
    <name type="scientific">Dyella tabacisoli</name>
    <dbReference type="NCBI Taxonomy" id="2282381"/>
    <lineage>
        <taxon>Bacteria</taxon>
        <taxon>Pseudomonadati</taxon>
        <taxon>Pseudomonadota</taxon>
        <taxon>Gammaproteobacteria</taxon>
        <taxon>Lysobacterales</taxon>
        <taxon>Rhodanobacteraceae</taxon>
        <taxon>Dyella</taxon>
    </lineage>
</organism>
<evidence type="ECO:0000259" key="3">
    <source>
        <dbReference type="Pfam" id="PF07859"/>
    </source>
</evidence>
<evidence type="ECO:0000256" key="2">
    <source>
        <dbReference type="SAM" id="SignalP"/>
    </source>
</evidence>
<evidence type="ECO:0000313" key="4">
    <source>
        <dbReference type="EMBL" id="RDD82091.1"/>
    </source>
</evidence>
<name>A0A369UNI0_9GAMM</name>
<dbReference type="SUPFAM" id="SSF53474">
    <property type="entry name" value="alpha/beta-Hydrolases"/>
    <property type="match status" value="1"/>
</dbReference>
<accession>A0A369UNI0</accession>
<protein>
    <recommendedName>
        <fullName evidence="3">Alpha/beta hydrolase fold-3 domain-containing protein</fullName>
    </recommendedName>
</protein>
<dbReference type="GO" id="GO:0016787">
    <property type="term" value="F:hydrolase activity"/>
    <property type="evidence" value="ECO:0007669"/>
    <property type="project" value="InterPro"/>
</dbReference>
<dbReference type="AlphaFoldDB" id="A0A369UNI0"/>
<dbReference type="OrthoDB" id="107212at2"/>